<comment type="subcellular location">
    <subcellularLocation>
        <location evidence="1">Cell membrane</location>
        <topology evidence="1">Multi-pass membrane protein</topology>
    </subcellularLocation>
</comment>
<dbReference type="PANTHER" id="PTHR23513">
    <property type="entry name" value="INTEGRAL MEMBRANE EFFLUX PROTEIN-RELATED"/>
    <property type="match status" value="1"/>
</dbReference>
<proteinExistence type="predicted"/>
<keyword evidence="9" id="KW-1185">Reference proteome</keyword>
<name>A0ABV7AI60_9RHOB</name>
<feature type="transmembrane region" description="Helical" evidence="6">
    <location>
        <begin position="150"/>
        <end position="175"/>
    </location>
</feature>
<feature type="transmembrane region" description="Helical" evidence="6">
    <location>
        <begin position="387"/>
        <end position="408"/>
    </location>
</feature>
<keyword evidence="2" id="KW-1003">Cell membrane</keyword>
<evidence type="ECO:0000256" key="5">
    <source>
        <dbReference type="ARBA" id="ARBA00023136"/>
    </source>
</evidence>
<feature type="domain" description="Major facilitator superfamily (MFS) profile" evidence="7">
    <location>
        <begin position="232"/>
        <end position="426"/>
    </location>
</feature>
<feature type="transmembrane region" description="Helical" evidence="6">
    <location>
        <begin position="20"/>
        <end position="45"/>
    </location>
</feature>
<feature type="transmembrane region" description="Helical" evidence="6">
    <location>
        <begin position="87"/>
        <end position="106"/>
    </location>
</feature>
<dbReference type="PANTHER" id="PTHR23513:SF11">
    <property type="entry name" value="STAPHYLOFERRIN A TRANSPORTER"/>
    <property type="match status" value="1"/>
</dbReference>
<organism evidence="8 9">
    <name type="scientific">Acidimangrovimonas pyrenivorans</name>
    <dbReference type="NCBI Taxonomy" id="2030798"/>
    <lineage>
        <taxon>Bacteria</taxon>
        <taxon>Pseudomonadati</taxon>
        <taxon>Pseudomonadota</taxon>
        <taxon>Alphaproteobacteria</taxon>
        <taxon>Rhodobacterales</taxon>
        <taxon>Paracoccaceae</taxon>
        <taxon>Acidimangrovimonas</taxon>
    </lineage>
</organism>
<feature type="transmembrane region" description="Helical" evidence="6">
    <location>
        <begin position="329"/>
        <end position="350"/>
    </location>
</feature>
<evidence type="ECO:0000256" key="3">
    <source>
        <dbReference type="ARBA" id="ARBA00022692"/>
    </source>
</evidence>
<dbReference type="SUPFAM" id="SSF103473">
    <property type="entry name" value="MFS general substrate transporter"/>
    <property type="match status" value="1"/>
</dbReference>
<dbReference type="CDD" id="cd06173">
    <property type="entry name" value="MFS_MefA_like"/>
    <property type="match status" value="1"/>
</dbReference>
<feature type="transmembrane region" description="Helical" evidence="6">
    <location>
        <begin position="269"/>
        <end position="291"/>
    </location>
</feature>
<feature type="transmembrane region" description="Helical" evidence="6">
    <location>
        <begin position="237"/>
        <end position="257"/>
    </location>
</feature>
<dbReference type="InterPro" id="IPR011701">
    <property type="entry name" value="MFS"/>
</dbReference>
<gene>
    <name evidence="8" type="ORF">ACFOES_11115</name>
</gene>
<evidence type="ECO:0000256" key="1">
    <source>
        <dbReference type="ARBA" id="ARBA00004651"/>
    </source>
</evidence>
<dbReference type="Proteomes" id="UP001595443">
    <property type="component" value="Unassembled WGS sequence"/>
</dbReference>
<dbReference type="Pfam" id="PF07690">
    <property type="entry name" value="MFS_1"/>
    <property type="match status" value="1"/>
</dbReference>
<feature type="transmembrane region" description="Helical" evidence="6">
    <location>
        <begin position="303"/>
        <end position="323"/>
    </location>
</feature>
<evidence type="ECO:0000313" key="9">
    <source>
        <dbReference type="Proteomes" id="UP001595443"/>
    </source>
</evidence>
<dbReference type="PROSITE" id="PS50850">
    <property type="entry name" value="MFS"/>
    <property type="match status" value="1"/>
</dbReference>
<comment type="caution">
    <text evidence="8">The sequence shown here is derived from an EMBL/GenBank/DDBJ whole genome shotgun (WGS) entry which is preliminary data.</text>
</comment>
<keyword evidence="4 6" id="KW-1133">Transmembrane helix</keyword>
<feature type="transmembrane region" description="Helical" evidence="6">
    <location>
        <begin position="181"/>
        <end position="202"/>
    </location>
</feature>
<evidence type="ECO:0000256" key="2">
    <source>
        <dbReference type="ARBA" id="ARBA00022475"/>
    </source>
</evidence>
<accession>A0ABV7AI60</accession>
<dbReference type="InterPro" id="IPR020846">
    <property type="entry name" value="MFS_dom"/>
</dbReference>
<evidence type="ECO:0000259" key="7">
    <source>
        <dbReference type="PROSITE" id="PS50850"/>
    </source>
</evidence>
<sequence>MTEPSARPNPMRRVIALRDFRLLFGGTSLSLLGDQFALIATPWLVLQLTGDPLKLGIVLALEGLPRAAFMLIGGAITDRLSPRRMMLVADTIRLGLTALMAVAVLGGAVELWMLYAFSLAFGLVAGFAVPAENSIVPMLVQSDDLQAGNALIMGITQIAGFVGPTLAGIVIGAYASSLTGVGLAFAIDAASFAVSAGCLVLMRGGGLPGAQGRAGEGIFAAIGAAFRYLWQDEALRLMFLLLAAINFLLIGPLLIGIPLLAKERLPEGAVAFGTLMAAFSAGNLVGFILAGSLPRPGGRGIKAILLTLLFGFGAMVDVLGYIGSTLDDFVLLAALGLGNGYVAILLFTWMQNRTPKEMLGRVMSFLMFANTGLVPLSQALSGGLGRYSLDAMFVTAGGLAVLVTLWAATRPALTVFAESLAAGAEG</sequence>
<keyword evidence="5 6" id="KW-0472">Membrane</keyword>
<reference evidence="9" key="1">
    <citation type="journal article" date="2019" name="Int. J. Syst. Evol. Microbiol.">
        <title>The Global Catalogue of Microorganisms (GCM) 10K type strain sequencing project: providing services to taxonomists for standard genome sequencing and annotation.</title>
        <authorList>
            <consortium name="The Broad Institute Genomics Platform"/>
            <consortium name="The Broad Institute Genome Sequencing Center for Infectious Disease"/>
            <person name="Wu L."/>
            <person name="Ma J."/>
        </authorList>
    </citation>
    <scope>NUCLEOTIDE SEQUENCE [LARGE SCALE GENOMIC DNA]</scope>
    <source>
        <strain evidence="9">KCTC 62192</strain>
    </source>
</reference>
<dbReference type="EMBL" id="JBHRSK010000007">
    <property type="protein sequence ID" value="MFC2968643.1"/>
    <property type="molecule type" value="Genomic_DNA"/>
</dbReference>
<evidence type="ECO:0000256" key="4">
    <source>
        <dbReference type="ARBA" id="ARBA00022989"/>
    </source>
</evidence>
<protein>
    <submittedName>
        <fullName evidence="8">MFS transporter</fullName>
    </submittedName>
</protein>
<dbReference type="Gene3D" id="1.20.1250.20">
    <property type="entry name" value="MFS general substrate transporter like domains"/>
    <property type="match status" value="1"/>
</dbReference>
<keyword evidence="3 6" id="KW-0812">Transmembrane</keyword>
<evidence type="ECO:0000256" key="6">
    <source>
        <dbReference type="SAM" id="Phobius"/>
    </source>
</evidence>
<feature type="transmembrane region" description="Helical" evidence="6">
    <location>
        <begin position="57"/>
        <end position="75"/>
    </location>
</feature>
<evidence type="ECO:0000313" key="8">
    <source>
        <dbReference type="EMBL" id="MFC2968643.1"/>
    </source>
</evidence>
<feature type="transmembrane region" description="Helical" evidence="6">
    <location>
        <begin position="362"/>
        <end position="381"/>
    </location>
</feature>
<dbReference type="InterPro" id="IPR036259">
    <property type="entry name" value="MFS_trans_sf"/>
</dbReference>
<dbReference type="RefSeq" id="WP_377833341.1">
    <property type="nucleotide sequence ID" value="NZ_JBHRSK010000007.1"/>
</dbReference>